<dbReference type="Gene3D" id="2.40.100.10">
    <property type="entry name" value="Cyclophilin-like"/>
    <property type="match status" value="1"/>
</dbReference>
<dbReference type="GO" id="GO:0016787">
    <property type="term" value="F:hydrolase activity"/>
    <property type="evidence" value="ECO:0007669"/>
    <property type="project" value="UniProtKB-KW"/>
</dbReference>
<gene>
    <name evidence="5" type="ORF">EDD28_0162</name>
</gene>
<dbReference type="InterPro" id="IPR003833">
    <property type="entry name" value="CT_C_D"/>
</dbReference>
<comment type="caution">
    <text evidence="5">The sequence shown here is derived from an EMBL/GenBank/DDBJ whole genome shotgun (WGS) entry which is preliminary data.</text>
</comment>
<dbReference type="Pfam" id="PF02682">
    <property type="entry name" value="CT_C_D"/>
    <property type="match status" value="1"/>
</dbReference>
<dbReference type="SUPFAM" id="SSF160467">
    <property type="entry name" value="PH0987 N-terminal domain-like"/>
    <property type="match status" value="1"/>
</dbReference>
<dbReference type="RefSeq" id="WP_123737894.1">
    <property type="nucleotide sequence ID" value="NZ_RKHQ01000001.1"/>
</dbReference>
<evidence type="ECO:0000313" key="5">
    <source>
        <dbReference type="EMBL" id="ROR95601.1"/>
    </source>
</evidence>
<evidence type="ECO:0000256" key="3">
    <source>
        <dbReference type="ARBA" id="ARBA00022840"/>
    </source>
</evidence>
<keyword evidence="6" id="KW-1185">Reference proteome</keyword>
<dbReference type="GO" id="GO:0005524">
    <property type="term" value="F:ATP binding"/>
    <property type="evidence" value="ECO:0007669"/>
    <property type="project" value="UniProtKB-KW"/>
</dbReference>
<name>A0A3N2D742_9MICO</name>
<sequence>MSAGRPEDAQAVALRPYGEDALLVDVPDAERARALGRRLVAELPGLVVDAVPSAVSVLVRLAPGWPTEHARDVVAGLVAGPAADVAGPAADPAGAVVEIPVAYDGADLAEVAARCGLTPAEVVQRHTARTYTAAFAGFAPGFVYLEGLDPLLVLPRRDDPRTRVPAGSVAIAADHTAVYPRESPGGWHLLGRTDVAMFDAAADPPARVRPGDRVRFVAVNLDVDAAVDAAVDAGAGAGR</sequence>
<dbReference type="AlphaFoldDB" id="A0A3N2D742"/>
<dbReference type="Proteomes" id="UP000275356">
    <property type="component" value="Unassembled WGS sequence"/>
</dbReference>
<dbReference type="OrthoDB" id="9768696at2"/>
<dbReference type="SMART" id="SM00796">
    <property type="entry name" value="AHS1"/>
    <property type="match status" value="1"/>
</dbReference>
<keyword evidence="1" id="KW-0547">Nucleotide-binding</keyword>
<evidence type="ECO:0000259" key="4">
    <source>
        <dbReference type="SMART" id="SM00796"/>
    </source>
</evidence>
<protein>
    <submittedName>
        <fullName evidence="5">KipI family sensor histidine kinase inhibitor</fullName>
    </submittedName>
</protein>
<dbReference type="Gene3D" id="3.30.1360.40">
    <property type="match status" value="1"/>
</dbReference>
<dbReference type="PANTHER" id="PTHR34698:SF2">
    <property type="entry name" value="5-OXOPROLINASE SUBUNIT B"/>
    <property type="match status" value="1"/>
</dbReference>
<evidence type="ECO:0000313" key="6">
    <source>
        <dbReference type="Proteomes" id="UP000275356"/>
    </source>
</evidence>
<evidence type="ECO:0000256" key="2">
    <source>
        <dbReference type="ARBA" id="ARBA00022801"/>
    </source>
</evidence>
<dbReference type="InterPro" id="IPR010016">
    <property type="entry name" value="PxpB"/>
</dbReference>
<organism evidence="5 6">
    <name type="scientific">Salana multivorans</name>
    <dbReference type="NCBI Taxonomy" id="120377"/>
    <lineage>
        <taxon>Bacteria</taxon>
        <taxon>Bacillati</taxon>
        <taxon>Actinomycetota</taxon>
        <taxon>Actinomycetes</taxon>
        <taxon>Micrococcales</taxon>
        <taxon>Beutenbergiaceae</taxon>
        <taxon>Salana</taxon>
    </lineage>
</organism>
<feature type="domain" description="Carboxyltransferase" evidence="4">
    <location>
        <begin position="12"/>
        <end position="208"/>
    </location>
</feature>
<dbReference type="PANTHER" id="PTHR34698">
    <property type="entry name" value="5-OXOPROLINASE SUBUNIT B"/>
    <property type="match status" value="1"/>
</dbReference>
<keyword evidence="2" id="KW-0378">Hydrolase</keyword>
<dbReference type="InterPro" id="IPR029000">
    <property type="entry name" value="Cyclophilin-like_dom_sf"/>
</dbReference>
<evidence type="ECO:0000256" key="1">
    <source>
        <dbReference type="ARBA" id="ARBA00022741"/>
    </source>
</evidence>
<dbReference type="SUPFAM" id="SSF50891">
    <property type="entry name" value="Cyclophilin-like"/>
    <property type="match status" value="1"/>
</dbReference>
<reference evidence="5 6" key="1">
    <citation type="submission" date="2018-11" db="EMBL/GenBank/DDBJ databases">
        <title>Sequencing the genomes of 1000 actinobacteria strains.</title>
        <authorList>
            <person name="Klenk H.-P."/>
        </authorList>
    </citation>
    <scope>NUCLEOTIDE SEQUENCE [LARGE SCALE GENOMIC DNA]</scope>
    <source>
        <strain evidence="5 6">DSM 13521</strain>
    </source>
</reference>
<proteinExistence type="predicted"/>
<dbReference type="EMBL" id="RKHQ01000001">
    <property type="protein sequence ID" value="ROR95601.1"/>
    <property type="molecule type" value="Genomic_DNA"/>
</dbReference>
<accession>A0A3N2D742</accession>
<keyword evidence="3" id="KW-0067">ATP-binding</keyword>